<proteinExistence type="inferred from homology"/>
<dbReference type="FunCoup" id="A0A7M7JXB9">
    <property type="interactions" value="1128"/>
</dbReference>
<evidence type="ECO:0000256" key="5">
    <source>
        <dbReference type="ARBA" id="ARBA00035423"/>
    </source>
</evidence>
<dbReference type="Proteomes" id="UP000594260">
    <property type="component" value="Unplaced"/>
</dbReference>
<dbReference type="CTD" id="29088"/>
<dbReference type="GO" id="GO:0006412">
    <property type="term" value="P:translation"/>
    <property type="evidence" value="ECO:0007669"/>
    <property type="project" value="InterPro"/>
</dbReference>
<keyword evidence="2" id="KW-0689">Ribosomal protein</keyword>
<dbReference type="RefSeq" id="XP_022657123.1">
    <property type="nucleotide sequence ID" value="XM_022801388.1"/>
</dbReference>
<dbReference type="InParanoid" id="A0A7M7JXB9"/>
<keyword evidence="3" id="KW-0687">Ribonucleoprotein</keyword>
<dbReference type="GeneID" id="111248666"/>
<name>A0A7M7JXB9_VARDE</name>
<dbReference type="OMA" id="EPGWLVN"/>
<feature type="domain" description="Large ribosomal subunit protein uL15/eL18" evidence="6">
    <location>
        <begin position="90"/>
        <end position="170"/>
    </location>
</feature>
<dbReference type="SUPFAM" id="SSF52080">
    <property type="entry name" value="Ribosomal proteins L15p and L18e"/>
    <property type="match status" value="1"/>
</dbReference>
<dbReference type="PANTHER" id="PTHR12934:SF11">
    <property type="entry name" value="LARGE RIBOSOMAL SUBUNIT PROTEIN UL15M"/>
    <property type="match status" value="1"/>
</dbReference>
<evidence type="ECO:0000256" key="1">
    <source>
        <dbReference type="ARBA" id="ARBA00007320"/>
    </source>
</evidence>
<dbReference type="InterPro" id="IPR005749">
    <property type="entry name" value="Ribosomal_uL15_bac-type"/>
</dbReference>
<dbReference type="InterPro" id="IPR021131">
    <property type="entry name" value="Ribosomal_uL15/eL18"/>
</dbReference>
<dbReference type="GO" id="GO:0003735">
    <property type="term" value="F:structural constituent of ribosome"/>
    <property type="evidence" value="ECO:0007669"/>
    <property type="project" value="InterPro"/>
</dbReference>
<comment type="similarity">
    <text evidence="1">Belongs to the universal ribosomal protein uL15 family.</text>
</comment>
<dbReference type="InterPro" id="IPR036227">
    <property type="entry name" value="Ribosomal_uL15/eL18_sf"/>
</dbReference>
<dbReference type="Pfam" id="PF00828">
    <property type="entry name" value="Ribosomal_L27A"/>
    <property type="match status" value="1"/>
</dbReference>
<evidence type="ECO:0000256" key="3">
    <source>
        <dbReference type="ARBA" id="ARBA00023274"/>
    </source>
</evidence>
<reference evidence="7" key="1">
    <citation type="submission" date="2021-01" db="UniProtKB">
        <authorList>
            <consortium name="EnsemblMetazoa"/>
        </authorList>
    </citation>
    <scope>IDENTIFICATION</scope>
</reference>
<dbReference type="OrthoDB" id="361383at2759"/>
<keyword evidence="8" id="KW-1185">Reference proteome</keyword>
<dbReference type="EnsemblMetazoa" id="XM_022801388">
    <property type="protein sequence ID" value="XP_022657123"/>
    <property type="gene ID" value="LOC111248666"/>
</dbReference>
<evidence type="ECO:0000256" key="4">
    <source>
        <dbReference type="ARBA" id="ARBA00035299"/>
    </source>
</evidence>
<evidence type="ECO:0000313" key="7">
    <source>
        <dbReference type="EnsemblMetazoa" id="XP_022657123"/>
    </source>
</evidence>
<accession>A0A7M7JXB9</accession>
<dbReference type="AlphaFoldDB" id="A0A7M7JXB9"/>
<protein>
    <recommendedName>
        <fullName evidence="4">Large ribosomal subunit protein uL15m</fullName>
    </recommendedName>
    <alternativeName>
        <fullName evidence="5">39S ribosomal protein L15, mitochondrial</fullName>
    </alternativeName>
</protein>
<evidence type="ECO:0000313" key="8">
    <source>
        <dbReference type="Proteomes" id="UP000594260"/>
    </source>
</evidence>
<evidence type="ECO:0000259" key="6">
    <source>
        <dbReference type="Pfam" id="PF00828"/>
    </source>
</evidence>
<dbReference type="PANTHER" id="PTHR12934">
    <property type="entry name" value="50S RIBOSOMAL PROTEIN L15"/>
    <property type="match status" value="1"/>
</dbReference>
<dbReference type="GO" id="GO:0005762">
    <property type="term" value="C:mitochondrial large ribosomal subunit"/>
    <property type="evidence" value="ECO:0007669"/>
    <property type="project" value="TreeGrafter"/>
</dbReference>
<dbReference type="KEGG" id="vde:111248666"/>
<evidence type="ECO:0000256" key="2">
    <source>
        <dbReference type="ARBA" id="ARBA00022980"/>
    </source>
</evidence>
<sequence length="291" mass="34045">MVDIRSKALEVLRYLPRVSLMNVRDVPHSNWVKKKRIMGFRREKLWPQKGSKQRMSFSKLGFEGGQIPFHVKVPQEPYNENWDIRRHYPPLSLGQLQMMVDTRRIDPLQPIDLTIICNTFLFKISPKDRQFGFHLTAEGIDKFKAKLNIEVQYAKEPVIAAVERNGGVITTAFYDIFAVEAKIDPESFLKKGIPMLRRELPPSDAFEYYSNPANRGYLADPKLIAEERLKLAQKYGYELPDLRKDPNFKMLSYRKDARQIFDGLRPGWLVNLKDKTILKPTDPDHIRYYES</sequence>
<organism evidence="7 8">
    <name type="scientific">Varroa destructor</name>
    <name type="common">Honeybee mite</name>
    <dbReference type="NCBI Taxonomy" id="109461"/>
    <lineage>
        <taxon>Eukaryota</taxon>
        <taxon>Metazoa</taxon>
        <taxon>Ecdysozoa</taxon>
        <taxon>Arthropoda</taxon>
        <taxon>Chelicerata</taxon>
        <taxon>Arachnida</taxon>
        <taxon>Acari</taxon>
        <taxon>Parasitiformes</taxon>
        <taxon>Mesostigmata</taxon>
        <taxon>Gamasina</taxon>
        <taxon>Dermanyssoidea</taxon>
        <taxon>Varroidae</taxon>
        <taxon>Varroa</taxon>
    </lineage>
</organism>